<keyword evidence="12" id="KW-1185">Reference proteome</keyword>
<keyword evidence="2" id="KW-1003">Cell membrane</keyword>
<evidence type="ECO:0000256" key="5">
    <source>
        <dbReference type="ARBA" id="ARBA00023136"/>
    </source>
</evidence>
<comment type="pathway">
    <text evidence="7">Carotenoid biosynthesis; staphyloxanthin biosynthesis; staphyloxanthin from farnesyl diphosphate: step 4/5.</text>
</comment>
<protein>
    <recommendedName>
        <fullName evidence="9">4,4'-diaponeurosporenoate glycosyltransferase</fullName>
    </recommendedName>
</protein>
<comment type="subcellular location">
    <subcellularLocation>
        <location evidence="1">Cell membrane</location>
    </subcellularLocation>
</comment>
<sequence>MTELTVVIPAYNATRTIAAAVSSGLASGAHRVLVVDDASSDDTVTAARTAGAEVVALETNVGASGARRHGLSLTTSDLVVFLDADDELLPDGVRASVARLAAEPGLSVVAGRVVGVLPDGRRTPLARRFGEITATTLLERGHGPWPPGAAVVRRRSAVDAADLDIPLIATRYAEDYELAIRLALVGGVEQHDLPALEYRMLQGKSSAASDGPLRDKERIRAHYVEHLGLDVTVATPREVEAAAQRRRALGHLRRREWGPGLTQLASTVVTHPGPSFATGAELVRRAGSTRPRTRRSFVWATGQDDNIGDSLLRRPYVSAVSGGRGAAVWVREASPDFEAGLDLSPRDVLVRSWWAWYAMAFRGRCAAARPWRSTRVRCACLGAER</sequence>
<dbReference type="GO" id="GO:0016757">
    <property type="term" value="F:glycosyltransferase activity"/>
    <property type="evidence" value="ECO:0007669"/>
    <property type="project" value="UniProtKB-KW"/>
</dbReference>
<evidence type="ECO:0000256" key="6">
    <source>
        <dbReference type="ARBA" id="ARBA00037281"/>
    </source>
</evidence>
<proteinExistence type="inferred from homology"/>
<name>A0AA37XAS5_9MICO</name>
<evidence type="ECO:0000313" key="12">
    <source>
        <dbReference type="Proteomes" id="UP001157161"/>
    </source>
</evidence>
<dbReference type="Proteomes" id="UP001157161">
    <property type="component" value="Unassembled WGS sequence"/>
</dbReference>
<dbReference type="AlphaFoldDB" id="A0AA37XAS5"/>
<dbReference type="CDD" id="cd00761">
    <property type="entry name" value="Glyco_tranf_GTA_type"/>
    <property type="match status" value="1"/>
</dbReference>
<keyword evidence="4" id="KW-0808">Transferase</keyword>
<accession>A0AA37XAS5</accession>
<evidence type="ECO:0000256" key="8">
    <source>
        <dbReference type="ARBA" id="ARBA00038120"/>
    </source>
</evidence>
<dbReference type="InterPro" id="IPR001173">
    <property type="entry name" value="Glyco_trans_2-like"/>
</dbReference>
<dbReference type="InterPro" id="IPR029044">
    <property type="entry name" value="Nucleotide-diphossugar_trans"/>
</dbReference>
<keyword evidence="3" id="KW-0328">Glycosyltransferase</keyword>
<gene>
    <name evidence="11" type="ORF">GCM10025875_03810</name>
</gene>
<comment type="caution">
    <text evidence="11">The sequence shown here is derived from an EMBL/GenBank/DDBJ whole genome shotgun (WGS) entry which is preliminary data.</text>
</comment>
<comment type="function">
    <text evidence="6">Catalyzes the glycosylation of 4,4'-diaponeurosporenoate, i.e. the esterification of glucose at the C1'' position with the carboxyl group of 4,4'-diaponeurosporenic acid, to form glycosyl-4,4'-diaponeurosporenoate. This is a step in the biosynthesis of staphyloxanthin, an orange pigment present in most staphylococci strains.</text>
</comment>
<comment type="similarity">
    <text evidence="8">Belongs to the glycosyltransferase 2 family. CrtQ subfamily.</text>
</comment>
<evidence type="ECO:0000256" key="9">
    <source>
        <dbReference type="ARBA" id="ARBA00040345"/>
    </source>
</evidence>
<dbReference type="PANTHER" id="PTHR43646">
    <property type="entry name" value="GLYCOSYLTRANSFERASE"/>
    <property type="match status" value="1"/>
</dbReference>
<organism evidence="11 12">
    <name type="scientific">Litorihabitans aurantiacus</name>
    <dbReference type="NCBI Taxonomy" id="1930061"/>
    <lineage>
        <taxon>Bacteria</taxon>
        <taxon>Bacillati</taxon>
        <taxon>Actinomycetota</taxon>
        <taxon>Actinomycetes</taxon>
        <taxon>Micrococcales</taxon>
        <taxon>Beutenbergiaceae</taxon>
        <taxon>Litorihabitans</taxon>
    </lineage>
</organism>
<dbReference type="EMBL" id="BSUM01000001">
    <property type="protein sequence ID" value="GMA30389.1"/>
    <property type="molecule type" value="Genomic_DNA"/>
</dbReference>
<feature type="domain" description="Glycosyltransferase 2-like" evidence="10">
    <location>
        <begin position="5"/>
        <end position="154"/>
    </location>
</feature>
<evidence type="ECO:0000259" key="10">
    <source>
        <dbReference type="Pfam" id="PF00535"/>
    </source>
</evidence>
<evidence type="ECO:0000256" key="2">
    <source>
        <dbReference type="ARBA" id="ARBA00022475"/>
    </source>
</evidence>
<dbReference type="Gene3D" id="3.90.550.10">
    <property type="entry name" value="Spore Coat Polysaccharide Biosynthesis Protein SpsA, Chain A"/>
    <property type="match status" value="1"/>
</dbReference>
<evidence type="ECO:0000256" key="1">
    <source>
        <dbReference type="ARBA" id="ARBA00004236"/>
    </source>
</evidence>
<evidence type="ECO:0000256" key="4">
    <source>
        <dbReference type="ARBA" id="ARBA00022679"/>
    </source>
</evidence>
<evidence type="ECO:0000313" key="11">
    <source>
        <dbReference type="EMBL" id="GMA30389.1"/>
    </source>
</evidence>
<dbReference type="SUPFAM" id="SSF53448">
    <property type="entry name" value="Nucleotide-diphospho-sugar transferases"/>
    <property type="match status" value="1"/>
</dbReference>
<dbReference type="RefSeq" id="WP_284249021.1">
    <property type="nucleotide sequence ID" value="NZ_BSUM01000001.1"/>
</dbReference>
<reference evidence="11" key="1">
    <citation type="journal article" date="2014" name="Int. J. Syst. Evol. Microbiol.">
        <title>Complete genome sequence of Corynebacterium casei LMG S-19264T (=DSM 44701T), isolated from a smear-ripened cheese.</title>
        <authorList>
            <consortium name="US DOE Joint Genome Institute (JGI-PGF)"/>
            <person name="Walter F."/>
            <person name="Albersmeier A."/>
            <person name="Kalinowski J."/>
            <person name="Ruckert C."/>
        </authorList>
    </citation>
    <scope>NUCLEOTIDE SEQUENCE</scope>
    <source>
        <strain evidence="11">NBRC 112290</strain>
    </source>
</reference>
<keyword evidence="5" id="KW-0472">Membrane</keyword>
<dbReference type="GO" id="GO:0005886">
    <property type="term" value="C:plasma membrane"/>
    <property type="evidence" value="ECO:0007669"/>
    <property type="project" value="UniProtKB-SubCell"/>
</dbReference>
<reference evidence="11" key="2">
    <citation type="submission" date="2023-02" db="EMBL/GenBank/DDBJ databases">
        <authorList>
            <person name="Sun Q."/>
            <person name="Mori K."/>
        </authorList>
    </citation>
    <scope>NUCLEOTIDE SEQUENCE</scope>
    <source>
        <strain evidence="11">NBRC 112290</strain>
    </source>
</reference>
<evidence type="ECO:0000256" key="7">
    <source>
        <dbReference type="ARBA" id="ARBA00037904"/>
    </source>
</evidence>
<dbReference type="Pfam" id="PF00535">
    <property type="entry name" value="Glycos_transf_2"/>
    <property type="match status" value="1"/>
</dbReference>
<evidence type="ECO:0000256" key="3">
    <source>
        <dbReference type="ARBA" id="ARBA00022676"/>
    </source>
</evidence>
<dbReference type="PANTHER" id="PTHR43646:SF2">
    <property type="entry name" value="GLYCOSYLTRANSFERASE 2-LIKE DOMAIN-CONTAINING PROTEIN"/>
    <property type="match status" value="1"/>
</dbReference>